<keyword evidence="3" id="KW-1185">Reference proteome</keyword>
<organism evidence="2 3">
    <name type="scientific">Durusdinium trenchii</name>
    <dbReference type="NCBI Taxonomy" id="1381693"/>
    <lineage>
        <taxon>Eukaryota</taxon>
        <taxon>Sar</taxon>
        <taxon>Alveolata</taxon>
        <taxon>Dinophyceae</taxon>
        <taxon>Suessiales</taxon>
        <taxon>Symbiodiniaceae</taxon>
        <taxon>Durusdinium</taxon>
    </lineage>
</organism>
<sequence>MFKTGGGRNGSEMWILKILRILVPIHSGQFSQESRVGCFDAQVGYTGDGMNCGRGGCGFNSSCGGAQKRRWPHCWQGRAPAPGSLESPPRKSPGATCRAITPGSQGLGALPGWFSPCHEPLKTRLVQLLLEAFWDPATGRRRDRVGTAVGVRLAPSLGPVRANRAQVSCPDERASSAKRGLGEHV</sequence>
<dbReference type="EMBL" id="CAXAMN010021514">
    <property type="protein sequence ID" value="CAK9060390.1"/>
    <property type="molecule type" value="Genomic_DNA"/>
</dbReference>
<accession>A0ABP0N9B6</accession>
<evidence type="ECO:0000313" key="2">
    <source>
        <dbReference type="EMBL" id="CAK9060390.1"/>
    </source>
</evidence>
<comment type="caution">
    <text evidence="2">The sequence shown here is derived from an EMBL/GenBank/DDBJ whole genome shotgun (WGS) entry which is preliminary data.</text>
</comment>
<evidence type="ECO:0000256" key="1">
    <source>
        <dbReference type="SAM" id="MobiDB-lite"/>
    </source>
</evidence>
<reference evidence="2 3" key="1">
    <citation type="submission" date="2024-02" db="EMBL/GenBank/DDBJ databases">
        <authorList>
            <person name="Chen Y."/>
            <person name="Shah S."/>
            <person name="Dougan E. K."/>
            <person name="Thang M."/>
            <person name="Chan C."/>
        </authorList>
    </citation>
    <scope>NUCLEOTIDE SEQUENCE [LARGE SCALE GENOMIC DNA]</scope>
</reference>
<dbReference type="Proteomes" id="UP001642484">
    <property type="component" value="Unassembled WGS sequence"/>
</dbReference>
<feature type="region of interest" description="Disordered" evidence="1">
    <location>
        <begin position="163"/>
        <end position="185"/>
    </location>
</feature>
<proteinExistence type="predicted"/>
<protein>
    <submittedName>
        <fullName evidence="2">Uncharacterized protein</fullName>
    </submittedName>
</protein>
<evidence type="ECO:0000313" key="3">
    <source>
        <dbReference type="Proteomes" id="UP001642484"/>
    </source>
</evidence>
<name>A0ABP0N9B6_9DINO</name>
<gene>
    <name evidence="2" type="ORF">CCMP2556_LOCUS29717</name>
</gene>
<feature type="compositionally biased region" description="Basic and acidic residues" evidence="1">
    <location>
        <begin position="170"/>
        <end position="185"/>
    </location>
</feature>